<dbReference type="AlphaFoldDB" id="A0A9X1QKG2"/>
<name>A0A9X1QKG2_9BACT</name>
<organism evidence="2 3">
    <name type="scientific">Dyadobacter chenhuakuii</name>
    <dbReference type="NCBI Taxonomy" id="2909339"/>
    <lineage>
        <taxon>Bacteria</taxon>
        <taxon>Pseudomonadati</taxon>
        <taxon>Bacteroidota</taxon>
        <taxon>Cytophagia</taxon>
        <taxon>Cytophagales</taxon>
        <taxon>Spirosomataceae</taxon>
        <taxon>Dyadobacter</taxon>
    </lineage>
</organism>
<accession>A0A9X1QKG2</accession>
<evidence type="ECO:0000259" key="1">
    <source>
        <dbReference type="SMART" id="SM00861"/>
    </source>
</evidence>
<dbReference type="InterPro" id="IPR029061">
    <property type="entry name" value="THDP-binding"/>
</dbReference>
<proteinExistence type="predicted"/>
<dbReference type="SMART" id="SM00861">
    <property type="entry name" value="Transket_pyr"/>
    <property type="match status" value="1"/>
</dbReference>
<dbReference type="SUPFAM" id="SSF52922">
    <property type="entry name" value="TK C-terminal domain-like"/>
    <property type="match status" value="1"/>
</dbReference>
<dbReference type="Gene3D" id="3.40.50.970">
    <property type="match status" value="1"/>
</dbReference>
<evidence type="ECO:0000313" key="2">
    <source>
        <dbReference type="EMBL" id="MCF2501319.1"/>
    </source>
</evidence>
<evidence type="ECO:0000313" key="3">
    <source>
        <dbReference type="Proteomes" id="UP001139411"/>
    </source>
</evidence>
<dbReference type="Pfam" id="PF02779">
    <property type="entry name" value="Transket_pyr"/>
    <property type="match status" value="1"/>
</dbReference>
<dbReference type="EMBL" id="JAKFFV010000019">
    <property type="protein sequence ID" value="MCF2501319.1"/>
    <property type="molecule type" value="Genomic_DNA"/>
</dbReference>
<dbReference type="InterPro" id="IPR009014">
    <property type="entry name" value="Transketo_C/PFOR_II"/>
</dbReference>
<dbReference type="SUPFAM" id="SSF52518">
    <property type="entry name" value="Thiamin diphosphate-binding fold (THDP-binding)"/>
    <property type="match status" value="1"/>
</dbReference>
<protein>
    <submittedName>
        <fullName evidence="2">Transketolase</fullName>
    </submittedName>
</protein>
<reference evidence="2" key="1">
    <citation type="submission" date="2022-01" db="EMBL/GenBank/DDBJ databases">
        <title>Novel species in genus Dyadobacter.</title>
        <authorList>
            <person name="Ma C."/>
        </authorList>
    </citation>
    <scope>NUCLEOTIDE SEQUENCE</scope>
    <source>
        <strain evidence="2">CY357</strain>
    </source>
</reference>
<sequence length="315" mass="34647">MRREFSNALEQLAVEDDSIVFITGDLGYNALENLQPKLGNRFINAGVAEQNMVGVAAGFAHKGYKVFCYSIAPFIVYRCLEQFRNDVCFNNLPVFLVGNGGGYGYGIMGSSHHAIEDLACLSGQQNANVWVPAFSDEVEPVMRQIVADARPAYLRLGTGQTTPDNSYMSGSFKVIHAPENAEVTVFALGPIANNVMTALSLSKDLVSKVNVVTALHFPLEISGDLETLIRKAPSILVAEEHISTGGLAQQLSVQLLERDVLPHNFKSLKAEGYPNNRYGSQAYHQKLSKLDPDSIILHIRQLMITAQRKRIYPSF</sequence>
<dbReference type="RefSeq" id="WP_233796296.1">
    <property type="nucleotide sequence ID" value="NZ_JAKFFV010000019.1"/>
</dbReference>
<dbReference type="PANTHER" id="PTHR43825:SF5">
    <property type="entry name" value="HYPOTHETICAL TRANSKETOLASE FAMILY PROTEIN"/>
    <property type="match status" value="1"/>
</dbReference>
<dbReference type="Proteomes" id="UP001139411">
    <property type="component" value="Unassembled WGS sequence"/>
</dbReference>
<feature type="domain" description="Transketolase-like pyrimidine-binding" evidence="1">
    <location>
        <begin position="1"/>
        <end position="164"/>
    </location>
</feature>
<comment type="caution">
    <text evidence="2">The sequence shown here is derived from an EMBL/GenBank/DDBJ whole genome shotgun (WGS) entry which is preliminary data.</text>
</comment>
<dbReference type="Gene3D" id="3.40.50.920">
    <property type="match status" value="1"/>
</dbReference>
<dbReference type="InterPro" id="IPR005475">
    <property type="entry name" value="Transketolase-like_Pyr-bd"/>
</dbReference>
<dbReference type="InterPro" id="IPR051157">
    <property type="entry name" value="PDH/Transketolase"/>
</dbReference>
<dbReference type="PANTHER" id="PTHR43825">
    <property type="entry name" value="PYRUVATE DEHYDROGENASE E1 COMPONENT"/>
    <property type="match status" value="1"/>
</dbReference>
<gene>
    <name evidence="2" type="ORF">L0661_23575</name>
</gene>
<dbReference type="CDD" id="cd07033">
    <property type="entry name" value="TPP_PYR_DXS_TK_like"/>
    <property type="match status" value="1"/>
</dbReference>